<dbReference type="CDD" id="cd00082">
    <property type="entry name" value="HisKA"/>
    <property type="match status" value="1"/>
</dbReference>
<accession>M1YGN6</accession>
<organism evidence="13 14">
    <name type="scientific">Nitrospina gracilis (strain 3/211)</name>
    <dbReference type="NCBI Taxonomy" id="1266370"/>
    <lineage>
        <taxon>Bacteria</taxon>
        <taxon>Pseudomonadati</taxon>
        <taxon>Nitrospinota/Tectimicrobiota group</taxon>
        <taxon>Nitrospinota</taxon>
        <taxon>Nitrospinia</taxon>
        <taxon>Nitrospinales</taxon>
        <taxon>Nitrospinaceae</taxon>
        <taxon>Nitrospina</taxon>
    </lineage>
</organism>
<dbReference type="InterPro" id="IPR036890">
    <property type="entry name" value="HATPase_C_sf"/>
</dbReference>
<dbReference type="Pfam" id="PF00072">
    <property type="entry name" value="Response_reg"/>
    <property type="match status" value="1"/>
</dbReference>
<dbReference type="Pfam" id="PF02518">
    <property type="entry name" value="HATPase_c"/>
    <property type="match status" value="1"/>
</dbReference>
<keyword evidence="5" id="KW-0547">Nucleotide-binding</keyword>
<dbReference type="STRING" id="1266370.NITGR_140011"/>
<evidence type="ECO:0000313" key="13">
    <source>
        <dbReference type="EMBL" id="CCQ89614.1"/>
    </source>
</evidence>
<dbReference type="SUPFAM" id="SSF55874">
    <property type="entry name" value="ATPase domain of HSP90 chaperone/DNA topoisomerase II/histidine kinase"/>
    <property type="match status" value="1"/>
</dbReference>
<keyword evidence="8" id="KW-0902">Two-component regulatory system</keyword>
<dbReference type="Gene3D" id="3.30.565.10">
    <property type="entry name" value="Histidine kinase-like ATPase, C-terminal domain"/>
    <property type="match status" value="1"/>
</dbReference>
<dbReference type="Gene3D" id="1.10.287.130">
    <property type="match status" value="1"/>
</dbReference>
<keyword evidence="10" id="KW-0175">Coiled coil</keyword>
<evidence type="ECO:0000256" key="10">
    <source>
        <dbReference type="SAM" id="Coils"/>
    </source>
</evidence>
<dbReference type="SMART" id="SM00387">
    <property type="entry name" value="HATPase_c"/>
    <property type="match status" value="1"/>
</dbReference>
<keyword evidence="3 9" id="KW-0597">Phosphoprotein</keyword>
<evidence type="ECO:0000259" key="11">
    <source>
        <dbReference type="PROSITE" id="PS50109"/>
    </source>
</evidence>
<keyword evidence="7" id="KW-0067">ATP-binding</keyword>
<dbReference type="InterPro" id="IPR005467">
    <property type="entry name" value="His_kinase_dom"/>
</dbReference>
<dbReference type="InterPro" id="IPR001789">
    <property type="entry name" value="Sig_transdc_resp-reg_receiver"/>
</dbReference>
<dbReference type="InterPro" id="IPR004358">
    <property type="entry name" value="Sig_transdc_His_kin-like_C"/>
</dbReference>
<dbReference type="SMART" id="SM00388">
    <property type="entry name" value="HisKA"/>
    <property type="match status" value="1"/>
</dbReference>
<evidence type="ECO:0000259" key="12">
    <source>
        <dbReference type="PROSITE" id="PS50110"/>
    </source>
</evidence>
<dbReference type="PRINTS" id="PR00344">
    <property type="entry name" value="BCTRLSENSOR"/>
</dbReference>
<dbReference type="InterPro" id="IPR036097">
    <property type="entry name" value="HisK_dim/P_sf"/>
</dbReference>
<dbReference type="EMBL" id="CAQJ01000016">
    <property type="protein sequence ID" value="CCQ89614.1"/>
    <property type="molecule type" value="Genomic_DNA"/>
</dbReference>
<dbReference type="InterPro" id="IPR003661">
    <property type="entry name" value="HisK_dim/P_dom"/>
</dbReference>
<dbReference type="InterPro" id="IPR003594">
    <property type="entry name" value="HATPase_dom"/>
</dbReference>
<dbReference type="RefSeq" id="WP_005006247.1">
    <property type="nucleotide sequence ID" value="NZ_HG422173.1"/>
</dbReference>
<keyword evidence="14" id="KW-1185">Reference proteome</keyword>
<evidence type="ECO:0000256" key="2">
    <source>
        <dbReference type="ARBA" id="ARBA00012438"/>
    </source>
</evidence>
<dbReference type="AlphaFoldDB" id="M1YGN6"/>
<dbReference type="SUPFAM" id="SSF47384">
    <property type="entry name" value="Homodimeric domain of signal transducing histidine kinase"/>
    <property type="match status" value="1"/>
</dbReference>
<evidence type="ECO:0000256" key="1">
    <source>
        <dbReference type="ARBA" id="ARBA00000085"/>
    </source>
</evidence>
<feature type="domain" description="Response regulatory" evidence="12">
    <location>
        <begin position="6"/>
        <end position="124"/>
    </location>
</feature>
<dbReference type="GO" id="GO:0000155">
    <property type="term" value="F:phosphorelay sensor kinase activity"/>
    <property type="evidence" value="ECO:0007669"/>
    <property type="project" value="InterPro"/>
</dbReference>
<evidence type="ECO:0000256" key="5">
    <source>
        <dbReference type="ARBA" id="ARBA00022741"/>
    </source>
</evidence>
<reference evidence="13 14" key="1">
    <citation type="journal article" date="2013" name="Front. Microbiol.">
        <title>The genome of Nitrospina gracilis illuminates the metabolism and evolution of the major marine nitrite oxidizer.</title>
        <authorList>
            <person name="Luecker S."/>
            <person name="Nowka B."/>
            <person name="Rattei T."/>
            <person name="Spieck E."/>
            <person name="and Daims H."/>
        </authorList>
    </citation>
    <scope>NUCLEOTIDE SEQUENCE [LARGE SCALE GENOMIC DNA]</scope>
    <source>
        <strain evidence="13 14">3/211</strain>
    </source>
</reference>
<dbReference type="Gene3D" id="3.40.50.2300">
    <property type="match status" value="1"/>
</dbReference>
<dbReference type="SUPFAM" id="SSF52172">
    <property type="entry name" value="CheY-like"/>
    <property type="match status" value="1"/>
</dbReference>
<dbReference type="CDD" id="cd00156">
    <property type="entry name" value="REC"/>
    <property type="match status" value="1"/>
</dbReference>
<evidence type="ECO:0000256" key="9">
    <source>
        <dbReference type="PROSITE-ProRule" id="PRU00169"/>
    </source>
</evidence>
<feature type="coiled-coil region" evidence="10">
    <location>
        <begin position="127"/>
        <end position="165"/>
    </location>
</feature>
<sequence length="433" mass="49771">MKRALRILLVEDDEEDAYLIRNMLTSSEPEFICELTHIDTPEGVPAVLEQNQIDICLFDYRLQNGNGIELLRNVRRKGYPHPVIFLTGQSDPEVAAEAMKSGATDYRSKNNLTAESLIRCIEVAIQLRREADLRERAEEELKRANDKLMEANHQLKGSLQKLQIAQESIIRSEKLASIGRLAAMVCHEVLNPLNIISGHVQTLMRDHTGDGTQDEHFRSMREEIFRIDKILSDLLRFSRKGNMELQEVDFNEELDFVLSLLEKEMSMDCIELDRQFTEEEVYLRADPDRMRQVFLNLLNNARHAMPEGGRLTVRTEKIVREIMQNRRKEDVYLDPENIPVRRENFFHIEIRDTGVGISRENLSKIFEPFFTTKPEEKGTGLGLSVCYTIVEQHGGFIEVESEEEKGTAVHVWLPVKSRQDSPVPVTAEPGRSA</sequence>
<dbReference type="InParanoid" id="M1YGN6"/>
<protein>
    <recommendedName>
        <fullName evidence="2">histidine kinase</fullName>
        <ecNumber evidence="2">2.7.13.3</ecNumber>
    </recommendedName>
</protein>
<comment type="catalytic activity">
    <reaction evidence="1">
        <text>ATP + protein L-histidine = ADP + protein N-phospho-L-histidine.</text>
        <dbReference type="EC" id="2.7.13.3"/>
    </reaction>
</comment>
<dbReference type="GO" id="GO:0005524">
    <property type="term" value="F:ATP binding"/>
    <property type="evidence" value="ECO:0007669"/>
    <property type="project" value="UniProtKB-KW"/>
</dbReference>
<keyword evidence="4 13" id="KW-0808">Transferase</keyword>
<dbReference type="PANTHER" id="PTHR43065:SF10">
    <property type="entry name" value="PEROXIDE STRESS-ACTIVATED HISTIDINE KINASE MAK3"/>
    <property type="match status" value="1"/>
</dbReference>
<dbReference type="EC" id="2.7.13.3" evidence="2"/>
<gene>
    <name evidence="13" type="ORF">NITGR_140011</name>
</gene>
<dbReference type="PROSITE" id="PS50109">
    <property type="entry name" value="HIS_KIN"/>
    <property type="match status" value="1"/>
</dbReference>
<dbReference type="PROSITE" id="PS50110">
    <property type="entry name" value="RESPONSE_REGULATORY"/>
    <property type="match status" value="1"/>
</dbReference>
<dbReference type="SMART" id="SM00448">
    <property type="entry name" value="REC"/>
    <property type="match status" value="1"/>
</dbReference>
<evidence type="ECO:0000256" key="7">
    <source>
        <dbReference type="ARBA" id="ARBA00022840"/>
    </source>
</evidence>
<dbReference type="OrthoDB" id="9805967at2"/>
<feature type="domain" description="Histidine kinase" evidence="11">
    <location>
        <begin position="184"/>
        <end position="417"/>
    </location>
</feature>
<dbReference type="Pfam" id="PF00512">
    <property type="entry name" value="HisKA"/>
    <property type="match status" value="1"/>
</dbReference>
<proteinExistence type="predicted"/>
<dbReference type="InterPro" id="IPR011006">
    <property type="entry name" value="CheY-like_superfamily"/>
</dbReference>
<evidence type="ECO:0000256" key="3">
    <source>
        <dbReference type="ARBA" id="ARBA00022553"/>
    </source>
</evidence>
<dbReference type="HOGENOM" id="CLU_000445_114_72_0"/>
<name>M1YGN6_NITG3</name>
<comment type="caution">
    <text evidence="13">The sequence shown here is derived from an EMBL/GenBank/DDBJ whole genome shotgun (WGS) entry which is preliminary data.</text>
</comment>
<dbReference type="PANTHER" id="PTHR43065">
    <property type="entry name" value="SENSOR HISTIDINE KINASE"/>
    <property type="match status" value="1"/>
</dbReference>
<dbReference type="Proteomes" id="UP000011704">
    <property type="component" value="Unassembled WGS sequence"/>
</dbReference>
<keyword evidence="6 13" id="KW-0418">Kinase</keyword>
<feature type="modified residue" description="4-aspartylphosphate" evidence="9">
    <location>
        <position position="59"/>
    </location>
</feature>
<evidence type="ECO:0000256" key="8">
    <source>
        <dbReference type="ARBA" id="ARBA00023012"/>
    </source>
</evidence>
<evidence type="ECO:0000313" key="14">
    <source>
        <dbReference type="Proteomes" id="UP000011704"/>
    </source>
</evidence>
<evidence type="ECO:0000256" key="6">
    <source>
        <dbReference type="ARBA" id="ARBA00022777"/>
    </source>
</evidence>
<evidence type="ECO:0000256" key="4">
    <source>
        <dbReference type="ARBA" id="ARBA00022679"/>
    </source>
</evidence>